<sequence length="35" mass="3898">MKILNMPDAHAFSGTRFSRICNLASMTVLESEVRA</sequence>
<evidence type="ECO:0000313" key="2">
    <source>
        <dbReference type="Proteomes" id="UP000574761"/>
    </source>
</evidence>
<organism evidence="1 2">
    <name type="scientific">Mycoplana azooxidifex</name>
    <dbReference type="NCBI Taxonomy" id="1636188"/>
    <lineage>
        <taxon>Bacteria</taxon>
        <taxon>Pseudomonadati</taxon>
        <taxon>Pseudomonadota</taxon>
        <taxon>Alphaproteobacteria</taxon>
        <taxon>Hyphomicrobiales</taxon>
        <taxon>Rhizobiaceae</taxon>
        <taxon>Mycoplana</taxon>
    </lineage>
</organism>
<dbReference type="Proteomes" id="UP000574761">
    <property type="component" value="Unassembled WGS sequence"/>
</dbReference>
<protein>
    <submittedName>
        <fullName evidence="1">Uncharacterized protein</fullName>
    </submittedName>
</protein>
<keyword evidence="2" id="KW-1185">Reference proteome</keyword>
<reference evidence="1 2" key="1">
    <citation type="submission" date="2020-08" db="EMBL/GenBank/DDBJ databases">
        <title>Genomic Encyclopedia of Type Strains, Phase IV (KMG-IV): sequencing the most valuable type-strain genomes for metagenomic binning, comparative biology and taxonomic classification.</title>
        <authorList>
            <person name="Goeker M."/>
        </authorList>
    </citation>
    <scope>NUCLEOTIDE SEQUENCE [LARGE SCALE GENOMIC DNA]</scope>
    <source>
        <strain evidence="1 2">DSM 100211</strain>
    </source>
</reference>
<gene>
    <name evidence="1" type="ORF">GGQ64_002099</name>
</gene>
<accession>A0A7W6D6P1</accession>
<comment type="caution">
    <text evidence="1">The sequence shown here is derived from an EMBL/GenBank/DDBJ whole genome shotgun (WGS) entry which is preliminary data.</text>
</comment>
<proteinExistence type="predicted"/>
<name>A0A7W6D6P1_9HYPH</name>
<dbReference type="EMBL" id="JACIEE010000004">
    <property type="protein sequence ID" value="MBB3976899.1"/>
    <property type="molecule type" value="Genomic_DNA"/>
</dbReference>
<dbReference type="AlphaFoldDB" id="A0A7W6D6P1"/>
<evidence type="ECO:0000313" key="1">
    <source>
        <dbReference type="EMBL" id="MBB3976899.1"/>
    </source>
</evidence>